<evidence type="ECO:0000313" key="4">
    <source>
        <dbReference type="Proteomes" id="UP000322822"/>
    </source>
</evidence>
<accession>A0A5P2HEY1</accession>
<dbReference type="InterPro" id="IPR050228">
    <property type="entry name" value="Carboxylesterase_BioH"/>
</dbReference>
<dbReference type="GO" id="GO:0016787">
    <property type="term" value="F:hydrolase activity"/>
    <property type="evidence" value="ECO:0007669"/>
    <property type="project" value="UniProtKB-KW"/>
</dbReference>
<organism evidence="3 4">
    <name type="scientific">Cupriavidus pauculus</name>
    <dbReference type="NCBI Taxonomy" id="82633"/>
    <lineage>
        <taxon>Bacteria</taxon>
        <taxon>Pseudomonadati</taxon>
        <taxon>Pseudomonadota</taxon>
        <taxon>Betaproteobacteria</taxon>
        <taxon>Burkholderiales</taxon>
        <taxon>Burkholderiaceae</taxon>
        <taxon>Cupriavidus</taxon>
    </lineage>
</organism>
<dbReference type="InterPro" id="IPR022742">
    <property type="entry name" value="Hydrolase_4"/>
</dbReference>
<reference evidence="3 4" key="1">
    <citation type="submission" date="2019-09" db="EMBL/GenBank/DDBJ databases">
        <title>FDA dAtabase for Regulatory Grade micrObial Sequences (FDA-ARGOS): Supporting development and validation of Infectious Disease Dx tests.</title>
        <authorList>
            <person name="Sciortino C."/>
            <person name="Tallon L."/>
            <person name="Sadzewicz L."/>
            <person name="Vavikolanu K."/>
            <person name="Mehta A."/>
            <person name="Aluvathingal J."/>
            <person name="Nadendla S."/>
            <person name="Nandy P."/>
            <person name="Geyer C."/>
            <person name="Yan Y."/>
            <person name="Sichtig H."/>
        </authorList>
    </citation>
    <scope>NUCLEOTIDE SEQUENCE [LARGE SCALE GENOMIC DNA]</scope>
    <source>
        <strain evidence="3 4">FDAARGOS_664</strain>
    </source>
</reference>
<evidence type="ECO:0000259" key="2">
    <source>
        <dbReference type="Pfam" id="PF12146"/>
    </source>
</evidence>
<dbReference type="InterPro" id="IPR029058">
    <property type="entry name" value="AB_hydrolase_fold"/>
</dbReference>
<dbReference type="Pfam" id="PF12146">
    <property type="entry name" value="Hydrolase_4"/>
    <property type="match status" value="1"/>
</dbReference>
<dbReference type="PANTHER" id="PTHR43194:SF2">
    <property type="entry name" value="PEROXISOMAL MEMBRANE PROTEIN LPX1"/>
    <property type="match status" value="1"/>
</dbReference>
<sequence length="324" mass="35823">MANQPAATASHRKPDVQWTGGEEHWTTRDGGVDLFMWRKPPTGNQKAAGTILFVHGSSMAGQPTFDLHVPGRPDSSVMDWFAAQGFDTWCVDSEGYGRSSKHRDINFDIANGAADLAAATTFITAHTGAERFLVYGISSGALKAALFAQQHPERVERLALDAFVWTGEGSPTLEARRKRLDEWLSKNRRPIDNAFVHSIFNRDHPGTADDATVNAFADAILTLDDSVPTGTYVDMCSKLPIVDPAKMPMPTIVMRGEYDGIASEEDLLEFFQLLPNRDKQFAVMAGIAHASFQQKNYKMVYHILRSFFTQPAPVYRTTHSTSGK</sequence>
<feature type="domain" description="Serine aminopeptidase S33" evidence="2">
    <location>
        <begin position="77"/>
        <end position="292"/>
    </location>
</feature>
<keyword evidence="3" id="KW-0378">Hydrolase</keyword>
<proteinExistence type="predicted"/>
<dbReference type="PANTHER" id="PTHR43194">
    <property type="entry name" value="HYDROLASE ALPHA/BETA FOLD FAMILY"/>
    <property type="match status" value="1"/>
</dbReference>
<dbReference type="PRINTS" id="PR00111">
    <property type="entry name" value="ABHYDROLASE"/>
</dbReference>
<dbReference type="EMBL" id="CP044067">
    <property type="protein sequence ID" value="QET06612.1"/>
    <property type="molecule type" value="Genomic_DNA"/>
</dbReference>
<gene>
    <name evidence="3" type="ORF">FOB72_22205</name>
</gene>
<protein>
    <submittedName>
        <fullName evidence="3">Alpha/beta hydrolase</fullName>
    </submittedName>
</protein>
<dbReference type="InterPro" id="IPR000073">
    <property type="entry name" value="AB_hydrolase_1"/>
</dbReference>
<name>A0A5P2HEY1_9BURK</name>
<dbReference type="SUPFAM" id="SSF53474">
    <property type="entry name" value="alpha/beta-Hydrolases"/>
    <property type="match status" value="1"/>
</dbReference>
<feature type="region of interest" description="Disordered" evidence="1">
    <location>
        <begin position="1"/>
        <end position="25"/>
    </location>
</feature>
<dbReference type="Gene3D" id="3.40.50.1820">
    <property type="entry name" value="alpha/beta hydrolase"/>
    <property type="match status" value="1"/>
</dbReference>
<dbReference type="AlphaFoldDB" id="A0A5P2HEY1"/>
<evidence type="ECO:0000313" key="3">
    <source>
        <dbReference type="EMBL" id="QET06612.1"/>
    </source>
</evidence>
<dbReference type="Proteomes" id="UP000322822">
    <property type="component" value="Chromosome 2"/>
</dbReference>
<evidence type="ECO:0000256" key="1">
    <source>
        <dbReference type="SAM" id="MobiDB-lite"/>
    </source>
</evidence>
<dbReference type="OrthoDB" id="9780134at2"/>